<evidence type="ECO:0000313" key="3">
    <source>
        <dbReference type="EMBL" id="ABG50144.1"/>
    </source>
</evidence>
<evidence type="ECO:0000259" key="2">
    <source>
        <dbReference type="Pfam" id="PF08239"/>
    </source>
</evidence>
<evidence type="ECO:0000256" key="1">
    <source>
        <dbReference type="SAM" id="Phobius"/>
    </source>
</evidence>
<dbReference type="OrthoDB" id="514905at2"/>
<dbReference type="eggNOG" id="COG3103">
    <property type="taxonomic scope" value="Bacteria"/>
</dbReference>
<organism evidence="3">
    <name type="scientific">Trichodesmium erythraeum (strain IMS101)</name>
    <dbReference type="NCBI Taxonomy" id="203124"/>
    <lineage>
        <taxon>Bacteria</taxon>
        <taxon>Bacillati</taxon>
        <taxon>Cyanobacteriota</taxon>
        <taxon>Cyanophyceae</taxon>
        <taxon>Oscillatoriophycideae</taxon>
        <taxon>Oscillatoriales</taxon>
        <taxon>Microcoleaceae</taxon>
        <taxon>Trichodesmium</taxon>
    </lineage>
</organism>
<dbReference type="AlphaFoldDB" id="Q118D0"/>
<feature type="domain" description="SH3b" evidence="2">
    <location>
        <begin position="96"/>
        <end position="142"/>
    </location>
</feature>
<dbReference type="Gene3D" id="2.60.120.380">
    <property type="match status" value="1"/>
</dbReference>
<dbReference type="Pfam" id="PF08239">
    <property type="entry name" value="SH3_3"/>
    <property type="match status" value="1"/>
</dbReference>
<proteinExistence type="predicted"/>
<dbReference type="Gene3D" id="2.30.30.40">
    <property type="entry name" value="SH3 Domains"/>
    <property type="match status" value="1"/>
</dbReference>
<feature type="transmembrane region" description="Helical" evidence="1">
    <location>
        <begin position="7"/>
        <end position="27"/>
    </location>
</feature>
<dbReference type="InterPro" id="IPR003646">
    <property type="entry name" value="SH3-like_bac-type"/>
</dbReference>
<dbReference type="HOGENOM" id="CLU_094238_0_0_3"/>
<gene>
    <name evidence="3" type="ordered locus">Tery_0710</name>
</gene>
<accession>Q118D0</accession>
<dbReference type="KEGG" id="ter:Tery_0710"/>
<sequence>MSLHKRNLILAAITGFASTASIFYLTLQSNSSQFASNYLQKQKLHSNLVSTKLQPSFSTLNSSDLVTQESSPVIITPPTSGCKIVMAIVDDPEGPLNVRSIPEVKEGNIVGQLNNNTFISVADEQSGWLQITNPLRGWVAKSRTRSSCARVEQTITFSPGSDLAIVRGEIIGTGSHNYQVRMIQGQSLTIKNLGDVFPAIISPDDQLMTREPKIYIQGNESEWTGTMPVSGVYTLQLDSNFRGFKYEFLVLIKGNDSY</sequence>
<keyword evidence="1" id="KW-0812">Transmembrane</keyword>
<protein>
    <submittedName>
        <fullName evidence="3">SH3, type 3</fullName>
    </submittedName>
</protein>
<name>Q118D0_TRIEI</name>
<reference evidence="3" key="1">
    <citation type="submission" date="2006-06" db="EMBL/GenBank/DDBJ databases">
        <title>Complete sequence of Trichodesmium erythraeum IMS101.</title>
        <authorList>
            <consortium name="US DOE Joint Genome Institute"/>
            <person name="Copeland A."/>
            <person name="Lucas S."/>
            <person name="Lapidus A."/>
            <person name="Barry K."/>
            <person name="Detter J.C."/>
            <person name="Glavina del Rio T."/>
            <person name="Hammon N."/>
            <person name="Israni S."/>
            <person name="Dalin E."/>
            <person name="Tice H."/>
            <person name="Pitluck S."/>
            <person name="Kiss H."/>
            <person name="Munk A.C."/>
            <person name="Brettin T."/>
            <person name="Bruce D."/>
            <person name="Han C."/>
            <person name="Tapia R."/>
            <person name="Gilna P."/>
            <person name="Schmutz J."/>
            <person name="Larimer F."/>
            <person name="Land M."/>
            <person name="Hauser L."/>
            <person name="Kyrpides N."/>
            <person name="Kim E."/>
            <person name="Richardson P."/>
        </authorList>
    </citation>
    <scope>NUCLEOTIDE SEQUENCE [LARGE SCALE GENOMIC DNA]</scope>
    <source>
        <strain evidence="3">IMS101</strain>
    </source>
</reference>
<dbReference type="EMBL" id="CP000393">
    <property type="protein sequence ID" value="ABG50144.1"/>
    <property type="molecule type" value="Genomic_DNA"/>
</dbReference>
<keyword evidence="1" id="KW-1133">Transmembrane helix</keyword>
<keyword evidence="1" id="KW-0472">Membrane</keyword>
<dbReference type="RefSeq" id="WP_011610537.1">
    <property type="nucleotide sequence ID" value="NC_008312.1"/>
</dbReference>